<dbReference type="SUPFAM" id="SSF57889">
    <property type="entry name" value="Cysteine-rich domain"/>
    <property type="match status" value="1"/>
</dbReference>
<evidence type="ECO:0000256" key="5">
    <source>
        <dbReference type="ARBA" id="ARBA00023002"/>
    </source>
</evidence>
<dbReference type="PANTHER" id="PTHR13871">
    <property type="entry name" value="THIOREDOXIN"/>
    <property type="match status" value="1"/>
</dbReference>
<dbReference type="Proteomes" id="UP000325081">
    <property type="component" value="Unassembled WGS sequence"/>
</dbReference>
<evidence type="ECO:0000256" key="6">
    <source>
        <dbReference type="ARBA" id="ARBA00023027"/>
    </source>
</evidence>
<keyword evidence="5" id="KW-0560">Oxidoreductase</keyword>
<dbReference type="OrthoDB" id="409136at2759"/>
<evidence type="ECO:0000259" key="10">
    <source>
        <dbReference type="PROSITE" id="PS50081"/>
    </source>
</evidence>
<accession>A0A5A7Q6J0</accession>
<evidence type="ECO:0000313" key="12">
    <source>
        <dbReference type="EMBL" id="GER40859.1"/>
    </source>
</evidence>
<dbReference type="Gene3D" id="3.40.30.10">
    <property type="entry name" value="Glutaredoxin"/>
    <property type="match status" value="2"/>
</dbReference>
<protein>
    <recommendedName>
        <fullName evidence="1">protein-disulfide reductase</fullName>
        <ecNumber evidence="1">1.8.1.8</ecNumber>
    </recommendedName>
</protein>
<gene>
    <name evidence="12" type="ORF">STAS_17549</name>
</gene>
<evidence type="ECO:0000256" key="8">
    <source>
        <dbReference type="ARBA" id="ARBA00047388"/>
    </source>
</evidence>
<dbReference type="InterPro" id="IPR046349">
    <property type="entry name" value="C1-like_sf"/>
</dbReference>
<dbReference type="AlphaFoldDB" id="A0A5A7Q6J0"/>
<evidence type="ECO:0000256" key="2">
    <source>
        <dbReference type="ARBA" id="ARBA00022723"/>
    </source>
</evidence>
<comment type="catalytic activity">
    <reaction evidence="8">
        <text>[protein]-dithiol + NAD(+) = [protein]-disulfide + NADH + H(+)</text>
        <dbReference type="Rhea" id="RHEA:18749"/>
        <dbReference type="Rhea" id="RHEA-COMP:10593"/>
        <dbReference type="Rhea" id="RHEA-COMP:10594"/>
        <dbReference type="ChEBI" id="CHEBI:15378"/>
        <dbReference type="ChEBI" id="CHEBI:29950"/>
        <dbReference type="ChEBI" id="CHEBI:50058"/>
        <dbReference type="ChEBI" id="CHEBI:57540"/>
        <dbReference type="ChEBI" id="CHEBI:57945"/>
        <dbReference type="EC" id="1.8.1.8"/>
    </reaction>
</comment>
<dbReference type="PROSITE" id="PS50081">
    <property type="entry name" value="ZF_DAG_PE_2"/>
    <property type="match status" value="1"/>
</dbReference>
<evidence type="ECO:0000256" key="3">
    <source>
        <dbReference type="ARBA" id="ARBA00022737"/>
    </source>
</evidence>
<organism evidence="12 13">
    <name type="scientific">Striga asiatica</name>
    <name type="common">Asiatic witchweed</name>
    <name type="synonym">Buchnera asiatica</name>
    <dbReference type="NCBI Taxonomy" id="4170"/>
    <lineage>
        <taxon>Eukaryota</taxon>
        <taxon>Viridiplantae</taxon>
        <taxon>Streptophyta</taxon>
        <taxon>Embryophyta</taxon>
        <taxon>Tracheophyta</taxon>
        <taxon>Spermatophyta</taxon>
        <taxon>Magnoliopsida</taxon>
        <taxon>eudicotyledons</taxon>
        <taxon>Gunneridae</taxon>
        <taxon>Pentapetalae</taxon>
        <taxon>asterids</taxon>
        <taxon>lamiids</taxon>
        <taxon>Lamiales</taxon>
        <taxon>Orobanchaceae</taxon>
        <taxon>Buchnereae</taxon>
        <taxon>Striga</taxon>
    </lineage>
</organism>
<proteinExistence type="inferred from homology"/>
<dbReference type="EC" id="1.8.1.8" evidence="1"/>
<name>A0A5A7Q6J0_STRAF</name>
<dbReference type="InterPro" id="IPR013766">
    <property type="entry name" value="Thioredoxin_domain"/>
</dbReference>
<dbReference type="SUPFAM" id="SSF52833">
    <property type="entry name" value="Thioredoxin-like"/>
    <property type="match status" value="2"/>
</dbReference>
<evidence type="ECO:0000313" key="13">
    <source>
        <dbReference type="Proteomes" id="UP000325081"/>
    </source>
</evidence>
<evidence type="ECO:0000256" key="9">
    <source>
        <dbReference type="ARBA" id="ARBA00047804"/>
    </source>
</evidence>
<comment type="similarity">
    <text evidence="7">Belongs to the nucleoredoxin family.</text>
</comment>
<dbReference type="InterPro" id="IPR002219">
    <property type="entry name" value="PKC_DAG/PE"/>
</dbReference>
<comment type="caution">
    <text evidence="12">The sequence shown here is derived from an EMBL/GenBank/DDBJ whole genome shotgun (WGS) entry which is preliminary data.</text>
</comment>
<dbReference type="PROSITE" id="PS51352">
    <property type="entry name" value="THIOREDOXIN_2"/>
    <property type="match status" value="1"/>
</dbReference>
<dbReference type="EMBL" id="BKCP01005983">
    <property type="protein sequence ID" value="GER40859.1"/>
    <property type="molecule type" value="Genomic_DNA"/>
</dbReference>
<dbReference type="InterPro" id="IPR012336">
    <property type="entry name" value="Thioredoxin-like_fold"/>
</dbReference>
<dbReference type="GO" id="GO:0047134">
    <property type="term" value="F:protein-disulfide reductase [NAD(P)H] activity"/>
    <property type="evidence" value="ECO:0007669"/>
    <property type="project" value="UniProtKB-EC"/>
</dbReference>
<dbReference type="InterPro" id="IPR052259">
    <property type="entry name" value="Nucleoredoxin-like"/>
</dbReference>
<comment type="catalytic activity">
    <reaction evidence="9">
        <text>[protein]-dithiol + NADP(+) = [protein]-disulfide + NADPH + H(+)</text>
        <dbReference type="Rhea" id="RHEA:18753"/>
        <dbReference type="Rhea" id="RHEA-COMP:10593"/>
        <dbReference type="Rhea" id="RHEA-COMP:10594"/>
        <dbReference type="ChEBI" id="CHEBI:15378"/>
        <dbReference type="ChEBI" id="CHEBI:29950"/>
        <dbReference type="ChEBI" id="CHEBI:50058"/>
        <dbReference type="ChEBI" id="CHEBI:57783"/>
        <dbReference type="ChEBI" id="CHEBI:58349"/>
        <dbReference type="EC" id="1.8.1.8"/>
    </reaction>
</comment>
<keyword evidence="2" id="KW-0479">Metal-binding</keyword>
<sequence length="393" mass="44145">MEFGLDMVGGEQDKAPSLAGNSIAIPVKISDLEGKIVAIYFSANWCLPCHQFTKLLTNAYEQLKNQNPGFEIVFVSSDEDQSAFDEYRALMPWPAIPFSDMDTKRALNRKFDVESIPCLVILQPDGDKDSTIVDGVDLIYQHGAQAYPFTKDRLDELMRLENEKHENQTLQDLLTNRERDFLLSHSNPEKVPVTSLTGKTIGLYFSAQWCSPAMKFTPKLASIYRKINQDMGFNGTQGFEIVFISSDQSQTCFESYFCTMPWLALPYGDPNIKRLAKYFDVRGIPSLVILGTDGKTVTKSGRNLVNLYLEKAYPFTGDRIELLTRQADEEARKLPESEYHSGHQHELMLVSEGNGGGPFICCDCEEQGAGWAYQCIGCGYEVHPKCVRTVCKG</sequence>
<feature type="domain" description="Phorbol-ester/DAG-type" evidence="10">
    <location>
        <begin position="344"/>
        <end position="393"/>
    </location>
</feature>
<keyword evidence="6" id="KW-0520">NAD</keyword>
<dbReference type="GO" id="GO:0046872">
    <property type="term" value="F:metal ion binding"/>
    <property type="evidence" value="ECO:0007669"/>
    <property type="project" value="UniProtKB-KW"/>
</dbReference>
<evidence type="ECO:0000256" key="4">
    <source>
        <dbReference type="ARBA" id="ARBA00022833"/>
    </source>
</evidence>
<reference evidence="13" key="1">
    <citation type="journal article" date="2019" name="Curr. Biol.">
        <title>Genome Sequence of Striga asiatica Provides Insight into the Evolution of Plant Parasitism.</title>
        <authorList>
            <person name="Yoshida S."/>
            <person name="Kim S."/>
            <person name="Wafula E.K."/>
            <person name="Tanskanen J."/>
            <person name="Kim Y.M."/>
            <person name="Honaas L."/>
            <person name="Yang Z."/>
            <person name="Spallek T."/>
            <person name="Conn C.E."/>
            <person name="Ichihashi Y."/>
            <person name="Cheong K."/>
            <person name="Cui S."/>
            <person name="Der J.P."/>
            <person name="Gundlach H."/>
            <person name="Jiao Y."/>
            <person name="Hori C."/>
            <person name="Ishida J.K."/>
            <person name="Kasahara H."/>
            <person name="Kiba T."/>
            <person name="Kim M.S."/>
            <person name="Koo N."/>
            <person name="Laohavisit A."/>
            <person name="Lee Y.H."/>
            <person name="Lumba S."/>
            <person name="McCourt P."/>
            <person name="Mortimer J.C."/>
            <person name="Mutuku J.M."/>
            <person name="Nomura T."/>
            <person name="Sasaki-Sekimoto Y."/>
            <person name="Seto Y."/>
            <person name="Wang Y."/>
            <person name="Wakatake T."/>
            <person name="Sakakibara H."/>
            <person name="Demura T."/>
            <person name="Yamaguchi S."/>
            <person name="Yoneyama K."/>
            <person name="Manabe R.I."/>
            <person name="Nelson D.C."/>
            <person name="Schulman A.H."/>
            <person name="Timko M.P."/>
            <person name="dePamphilis C.W."/>
            <person name="Choi D."/>
            <person name="Shirasu K."/>
        </authorList>
    </citation>
    <scope>NUCLEOTIDE SEQUENCE [LARGE SCALE GENOMIC DNA]</scope>
    <source>
        <strain evidence="13">cv. UVA1</strain>
    </source>
</reference>
<evidence type="ECO:0000256" key="7">
    <source>
        <dbReference type="ARBA" id="ARBA00025782"/>
    </source>
</evidence>
<dbReference type="Pfam" id="PF13905">
    <property type="entry name" value="Thioredoxin_8"/>
    <property type="match status" value="2"/>
</dbReference>
<dbReference type="Pfam" id="PF03107">
    <property type="entry name" value="C1_2"/>
    <property type="match status" value="1"/>
</dbReference>
<dbReference type="PANTHER" id="PTHR13871:SF7">
    <property type="entry name" value="NUCLEOREDOXIN 2-RELATED"/>
    <property type="match status" value="1"/>
</dbReference>
<dbReference type="InterPro" id="IPR004146">
    <property type="entry name" value="DC1"/>
</dbReference>
<keyword evidence="3" id="KW-0677">Repeat</keyword>
<dbReference type="InterPro" id="IPR036249">
    <property type="entry name" value="Thioredoxin-like_sf"/>
</dbReference>
<evidence type="ECO:0000256" key="1">
    <source>
        <dbReference type="ARBA" id="ARBA00012612"/>
    </source>
</evidence>
<keyword evidence="4" id="KW-0862">Zinc</keyword>
<feature type="domain" description="Thioredoxin" evidence="11">
    <location>
        <begin position="1"/>
        <end position="159"/>
    </location>
</feature>
<evidence type="ECO:0000259" key="11">
    <source>
        <dbReference type="PROSITE" id="PS51352"/>
    </source>
</evidence>
<keyword evidence="13" id="KW-1185">Reference proteome</keyword>